<sequence>MSRKPTDVKTLPLHETLRDLALVRASGIDLSSVLPKGNDVSAASDANEDATYVKRSFEFVAEARKAIAIHNSGKLDGLGDAIEASRGKLDEALKGIES</sequence>
<proteinExistence type="predicted"/>
<evidence type="ECO:0000313" key="1">
    <source>
        <dbReference type="EMBL" id="KAL0956109.1"/>
    </source>
</evidence>
<accession>A0ABR3JKH0</accession>
<protein>
    <submittedName>
        <fullName evidence="1">Uncharacterized protein</fullName>
    </submittedName>
</protein>
<evidence type="ECO:0000313" key="2">
    <source>
        <dbReference type="Proteomes" id="UP001556367"/>
    </source>
</evidence>
<reference evidence="2" key="1">
    <citation type="submission" date="2024-06" db="EMBL/GenBank/DDBJ databases">
        <title>Multi-omics analyses provide insights into the biosynthesis of the anticancer antibiotic pleurotin in Hohenbuehelia grisea.</title>
        <authorList>
            <person name="Weaver J.A."/>
            <person name="Alberti F."/>
        </authorList>
    </citation>
    <scope>NUCLEOTIDE SEQUENCE [LARGE SCALE GENOMIC DNA]</scope>
    <source>
        <strain evidence="2">T-177</strain>
    </source>
</reference>
<dbReference type="Proteomes" id="UP001556367">
    <property type="component" value="Unassembled WGS sequence"/>
</dbReference>
<dbReference type="EMBL" id="JASNQZ010000006">
    <property type="protein sequence ID" value="KAL0956109.1"/>
    <property type="molecule type" value="Genomic_DNA"/>
</dbReference>
<gene>
    <name evidence="1" type="ORF">HGRIS_002277</name>
</gene>
<keyword evidence="2" id="KW-1185">Reference proteome</keyword>
<name>A0ABR3JKH0_9AGAR</name>
<organism evidence="1 2">
    <name type="scientific">Hohenbuehelia grisea</name>
    <dbReference type="NCBI Taxonomy" id="104357"/>
    <lineage>
        <taxon>Eukaryota</taxon>
        <taxon>Fungi</taxon>
        <taxon>Dikarya</taxon>
        <taxon>Basidiomycota</taxon>
        <taxon>Agaricomycotina</taxon>
        <taxon>Agaricomycetes</taxon>
        <taxon>Agaricomycetidae</taxon>
        <taxon>Agaricales</taxon>
        <taxon>Pleurotineae</taxon>
        <taxon>Pleurotaceae</taxon>
        <taxon>Hohenbuehelia</taxon>
    </lineage>
</organism>
<comment type="caution">
    <text evidence="1">The sequence shown here is derived from an EMBL/GenBank/DDBJ whole genome shotgun (WGS) entry which is preliminary data.</text>
</comment>